<sequence length="56" mass="6616">MKNRLLLHPSRFPLKCAITVTMTRRRSEISEKSENNIALRVELMVCNIRCRRIVAF</sequence>
<dbReference type="AlphaFoldDB" id="A0A0E9SYG3"/>
<accession>A0A0E9SYG3</accession>
<evidence type="ECO:0000313" key="1">
    <source>
        <dbReference type="EMBL" id="JAH46336.1"/>
    </source>
</evidence>
<organism evidence="1">
    <name type="scientific">Anguilla anguilla</name>
    <name type="common">European freshwater eel</name>
    <name type="synonym">Muraena anguilla</name>
    <dbReference type="NCBI Taxonomy" id="7936"/>
    <lineage>
        <taxon>Eukaryota</taxon>
        <taxon>Metazoa</taxon>
        <taxon>Chordata</taxon>
        <taxon>Craniata</taxon>
        <taxon>Vertebrata</taxon>
        <taxon>Euteleostomi</taxon>
        <taxon>Actinopterygii</taxon>
        <taxon>Neopterygii</taxon>
        <taxon>Teleostei</taxon>
        <taxon>Anguilliformes</taxon>
        <taxon>Anguillidae</taxon>
        <taxon>Anguilla</taxon>
    </lineage>
</organism>
<proteinExistence type="predicted"/>
<name>A0A0E9SYG3_ANGAN</name>
<dbReference type="EMBL" id="GBXM01062241">
    <property type="protein sequence ID" value="JAH46336.1"/>
    <property type="molecule type" value="Transcribed_RNA"/>
</dbReference>
<reference evidence="1" key="2">
    <citation type="journal article" date="2015" name="Fish Shellfish Immunol.">
        <title>Early steps in the European eel (Anguilla anguilla)-Vibrio vulnificus interaction in the gills: Role of the RtxA13 toxin.</title>
        <authorList>
            <person name="Callol A."/>
            <person name="Pajuelo D."/>
            <person name="Ebbesson L."/>
            <person name="Teles M."/>
            <person name="MacKenzie S."/>
            <person name="Amaro C."/>
        </authorList>
    </citation>
    <scope>NUCLEOTIDE SEQUENCE</scope>
</reference>
<reference evidence="1" key="1">
    <citation type="submission" date="2014-11" db="EMBL/GenBank/DDBJ databases">
        <authorList>
            <person name="Amaro Gonzalez C."/>
        </authorList>
    </citation>
    <scope>NUCLEOTIDE SEQUENCE</scope>
</reference>
<protein>
    <submittedName>
        <fullName evidence="1">Uncharacterized protein</fullName>
    </submittedName>
</protein>